<keyword evidence="1" id="KW-0645">Protease</keyword>
<dbReference type="Proteomes" id="UP001231189">
    <property type="component" value="Unassembled WGS sequence"/>
</dbReference>
<evidence type="ECO:0000313" key="6">
    <source>
        <dbReference type="Proteomes" id="UP001231189"/>
    </source>
</evidence>
<evidence type="ECO:0000256" key="2">
    <source>
        <dbReference type="SAM" id="Coils"/>
    </source>
</evidence>
<organism evidence="5 6">
    <name type="scientific">Lolium multiflorum</name>
    <name type="common">Italian ryegrass</name>
    <name type="synonym">Lolium perenne subsp. multiflorum</name>
    <dbReference type="NCBI Taxonomy" id="4521"/>
    <lineage>
        <taxon>Eukaryota</taxon>
        <taxon>Viridiplantae</taxon>
        <taxon>Streptophyta</taxon>
        <taxon>Embryophyta</taxon>
        <taxon>Tracheophyta</taxon>
        <taxon>Spermatophyta</taxon>
        <taxon>Magnoliopsida</taxon>
        <taxon>Liliopsida</taxon>
        <taxon>Poales</taxon>
        <taxon>Poaceae</taxon>
        <taxon>BOP clade</taxon>
        <taxon>Pooideae</taxon>
        <taxon>Poodae</taxon>
        <taxon>Poeae</taxon>
        <taxon>Poeae Chloroplast Group 2 (Poeae type)</taxon>
        <taxon>Loliodinae</taxon>
        <taxon>Loliinae</taxon>
        <taxon>Lolium</taxon>
    </lineage>
</organism>
<reference evidence="5" key="1">
    <citation type="submission" date="2023-07" db="EMBL/GenBank/DDBJ databases">
        <title>A chromosome-level genome assembly of Lolium multiflorum.</title>
        <authorList>
            <person name="Chen Y."/>
            <person name="Copetti D."/>
            <person name="Kolliker R."/>
            <person name="Studer B."/>
        </authorList>
    </citation>
    <scope>NUCLEOTIDE SEQUENCE</scope>
    <source>
        <strain evidence="5">02402/16</strain>
        <tissue evidence="5">Leaf</tissue>
    </source>
</reference>
<feature type="region of interest" description="Disordered" evidence="3">
    <location>
        <begin position="203"/>
        <end position="237"/>
    </location>
</feature>
<evidence type="ECO:0000259" key="4">
    <source>
        <dbReference type="PROSITE" id="PS50994"/>
    </source>
</evidence>
<dbReference type="InterPro" id="IPR012337">
    <property type="entry name" value="RNaseH-like_sf"/>
</dbReference>
<feature type="compositionally biased region" description="Basic residues" evidence="3">
    <location>
        <begin position="699"/>
        <end position="711"/>
    </location>
</feature>
<accession>A0AAD8S0S0</accession>
<protein>
    <recommendedName>
        <fullName evidence="4">Integrase catalytic domain-containing protein</fullName>
    </recommendedName>
</protein>
<feature type="compositionally biased region" description="Basic and acidic residues" evidence="3">
    <location>
        <begin position="220"/>
        <end position="231"/>
    </location>
</feature>
<dbReference type="AlphaFoldDB" id="A0AAD8S0S0"/>
<feature type="non-terminal residue" evidence="5">
    <location>
        <position position="1187"/>
    </location>
</feature>
<evidence type="ECO:0000256" key="3">
    <source>
        <dbReference type="SAM" id="MobiDB-lite"/>
    </source>
</evidence>
<dbReference type="PANTHER" id="PTHR42648:SF21">
    <property type="entry name" value="CYSTEINE-RICH RLK (RECEPTOR-LIKE PROTEIN KINASE) 8"/>
    <property type="match status" value="1"/>
</dbReference>
<dbReference type="GO" id="GO:0015074">
    <property type="term" value="P:DNA integration"/>
    <property type="evidence" value="ECO:0007669"/>
    <property type="project" value="InterPro"/>
</dbReference>
<dbReference type="Pfam" id="PF25597">
    <property type="entry name" value="SH3_retrovirus"/>
    <property type="match status" value="1"/>
</dbReference>
<dbReference type="Gene3D" id="3.30.420.10">
    <property type="entry name" value="Ribonuclease H-like superfamily/Ribonuclease H"/>
    <property type="match status" value="1"/>
</dbReference>
<dbReference type="InterPro" id="IPR057670">
    <property type="entry name" value="SH3_retrovirus"/>
</dbReference>
<dbReference type="GO" id="GO:0006508">
    <property type="term" value="P:proteolysis"/>
    <property type="evidence" value="ECO:0007669"/>
    <property type="project" value="UniProtKB-KW"/>
</dbReference>
<feature type="coiled-coil region" evidence="2">
    <location>
        <begin position="18"/>
        <end position="45"/>
    </location>
</feature>
<evidence type="ECO:0000313" key="5">
    <source>
        <dbReference type="EMBL" id="KAK1642390.1"/>
    </source>
</evidence>
<dbReference type="EMBL" id="JAUUTY010000004">
    <property type="protein sequence ID" value="KAK1642390.1"/>
    <property type="molecule type" value="Genomic_DNA"/>
</dbReference>
<dbReference type="InterPro" id="IPR054722">
    <property type="entry name" value="PolX-like_BBD"/>
</dbReference>
<feature type="compositionally biased region" description="Acidic residues" evidence="3">
    <location>
        <begin position="1158"/>
        <end position="1178"/>
    </location>
</feature>
<dbReference type="InterPro" id="IPR039537">
    <property type="entry name" value="Retrotran_Ty1/copia-like"/>
</dbReference>
<feature type="compositionally biased region" description="Acidic residues" evidence="3">
    <location>
        <begin position="716"/>
        <end position="726"/>
    </location>
</feature>
<evidence type="ECO:0000256" key="1">
    <source>
        <dbReference type="ARBA" id="ARBA00022670"/>
    </source>
</evidence>
<name>A0AAD8S0S0_LOLMU</name>
<dbReference type="GO" id="GO:0008233">
    <property type="term" value="F:peptidase activity"/>
    <property type="evidence" value="ECO:0007669"/>
    <property type="project" value="UniProtKB-KW"/>
</dbReference>
<dbReference type="Pfam" id="PF22936">
    <property type="entry name" value="Pol_BBD"/>
    <property type="match status" value="1"/>
</dbReference>
<feature type="region of interest" description="Disordered" evidence="3">
    <location>
        <begin position="655"/>
        <end position="726"/>
    </location>
</feature>
<dbReference type="Pfam" id="PF13976">
    <property type="entry name" value="gag_pre-integrs"/>
    <property type="match status" value="1"/>
</dbReference>
<feature type="compositionally biased region" description="Basic and acidic residues" evidence="3">
    <location>
        <begin position="1035"/>
        <end position="1046"/>
    </location>
</feature>
<feature type="coiled-coil region" evidence="2">
    <location>
        <begin position="74"/>
        <end position="129"/>
    </location>
</feature>
<proteinExistence type="predicted"/>
<dbReference type="PROSITE" id="PS50994">
    <property type="entry name" value="INTEGRASE"/>
    <property type="match status" value="1"/>
</dbReference>
<feature type="region of interest" description="Disordered" evidence="3">
    <location>
        <begin position="1135"/>
        <end position="1187"/>
    </location>
</feature>
<keyword evidence="1" id="KW-0378">Hydrolase</keyword>
<feature type="compositionally biased region" description="Polar residues" evidence="3">
    <location>
        <begin position="569"/>
        <end position="586"/>
    </location>
</feature>
<dbReference type="PANTHER" id="PTHR42648">
    <property type="entry name" value="TRANSPOSASE, PUTATIVE-RELATED"/>
    <property type="match status" value="1"/>
</dbReference>
<dbReference type="InterPro" id="IPR001584">
    <property type="entry name" value="Integrase_cat-core"/>
</dbReference>
<feature type="region of interest" description="Disordered" evidence="3">
    <location>
        <begin position="1032"/>
        <end position="1055"/>
    </location>
</feature>
<sequence>CTLRGEALVKFDFLMDSLKEKDESLEELEYQLNEKERRFNLLRQELKTERCISQGLKQQIETYELDKVKDLETIDRAQSLTQELNDSKKELEVAHASLTRDLDHLERANKLVKDELKKLGENHDLLQETYKKALGSMKDPITNAYLESLVTKYGLDYHPNESSCEQASILEENVRLTKELAKFTTTKNKMGLDDLLSKQRSNNQKFGLGYTPKSYKKNNYKKEKPAQDKNKKGYSSGGPKWVFDSGCTNHMTGGRGVLDQFIEDINKKSSITFGDNSKGKVLGYGKVAISKDLCLETVMLVESLGYNLLSIYHLADAGYNSYFTNYCVKVFRSDNLKLVIVGYVENNLYVVDLSKESSSPSTCLMAAKHDEGWLWHRRLGHVNMRNLKQLLKGEHIVGLTGISFEKDRVCSACVAGKQLKKKHPIKSIVTTSRPLELLHLDLFGPSHYDTLGGSKYGLVIVDDYSRYSWVFLLKSKDETHREFITFAKKAQRMYESEIKAIRTDNGTEFKNYTMQEFVDDEGIKHEFSPYTPQQNGVVERKNRTIIEMARTMLSEFNSPHNFWQEPSLRPSTTPTGSSSVLSTTKLHTSFSPNNKGKLGKFETRTIEGIFVGYAENSHAYRYYNRSTGTIEVSCDVVFLEDNGSQVEQVVPCVAGDSSEGARGTVSKRGRFERPPGCRTSTRQPSKAPPGTGPDGSARVRTKSAVRRRKGKNVAQADDDADDDDDDADLVEMVPEFNVGTTHVANWRSVRDENPYRFVDRTYTGGDKMFWTNTQMHLWIDFYNNRECMKNGIVVMPKAIIKETLSLHQATKYRFVVDTLKNMGLYDLVCLNPGDEQGVGYYCPHLVRQFHCTVFFHDDPARTMTWMSGKAKYSCNYLDFCEAMGFGAGRAQGFKIHSQNKLTHGDIAFCYPSNPSADPPTISGMYYSYLVLAKLFRESLISKSGDTSQVRAYHLNLMFYCRPENIRRIDGCDFLYCEMRRSVRDRMTPNYAQYIQQLINTVVPAPHNKEGQLILMEAFKFPKLGAKPEIPAMMASERRSKERHDPEASSSYTRRPKRGASRFFTSLWQMCKNTNDVAHQSLALNQETRRRQNEFMAARNAPVPPPGPEMAPVIAPSWEMPPLTDEMLQNFDLSMYAHGGIPPRSAQDPDPSVSRGADAADDDESDDEDGDDDEDEEDGSPPAGTEFY</sequence>
<dbReference type="InterPro" id="IPR025724">
    <property type="entry name" value="GAG-pre-integrase_dom"/>
</dbReference>
<dbReference type="GO" id="GO:0003676">
    <property type="term" value="F:nucleic acid binding"/>
    <property type="evidence" value="ECO:0007669"/>
    <property type="project" value="InterPro"/>
</dbReference>
<gene>
    <name evidence="5" type="ORF">QYE76_060195</name>
</gene>
<dbReference type="Pfam" id="PF00665">
    <property type="entry name" value="rve"/>
    <property type="match status" value="1"/>
</dbReference>
<keyword evidence="6" id="KW-1185">Reference proteome</keyword>
<feature type="region of interest" description="Disordered" evidence="3">
    <location>
        <begin position="567"/>
        <end position="586"/>
    </location>
</feature>
<feature type="domain" description="Integrase catalytic" evidence="4">
    <location>
        <begin position="430"/>
        <end position="553"/>
    </location>
</feature>
<dbReference type="InterPro" id="IPR036397">
    <property type="entry name" value="RNaseH_sf"/>
</dbReference>
<keyword evidence="2" id="KW-0175">Coiled coil</keyword>
<dbReference type="SUPFAM" id="SSF53098">
    <property type="entry name" value="Ribonuclease H-like"/>
    <property type="match status" value="1"/>
</dbReference>
<comment type="caution">
    <text evidence="5">The sequence shown here is derived from an EMBL/GenBank/DDBJ whole genome shotgun (WGS) entry which is preliminary data.</text>
</comment>